<name>M6UH91_9LEPT</name>
<evidence type="ECO:0000313" key="1">
    <source>
        <dbReference type="EMBL" id="EMO40464.1"/>
    </source>
</evidence>
<proteinExistence type="predicted"/>
<dbReference type="AlphaFoldDB" id="M6UH91"/>
<sequence length="43" mass="5255">MKNPKVWNVSSSSIEFFYLQKIFKNMSSYNRVFKKLILHQFLL</sequence>
<reference evidence="1 2" key="1">
    <citation type="submission" date="2013-01" db="EMBL/GenBank/DDBJ databases">
        <authorList>
            <person name="Harkins D.M."/>
            <person name="Durkin A.S."/>
            <person name="Brinkac L.M."/>
            <person name="Haft D.H."/>
            <person name="Selengut J.D."/>
            <person name="Sanka R."/>
            <person name="DePew J."/>
            <person name="Purushe J."/>
            <person name="Matthias M.A."/>
            <person name="Vinetz J.M."/>
            <person name="Sutton G.G."/>
            <person name="Nierman W.C."/>
            <person name="Fouts D.E."/>
        </authorList>
    </citation>
    <scope>NUCLEOTIDE SEQUENCE [LARGE SCALE GENOMIC DNA]</scope>
    <source>
        <strain evidence="1 2">ZUN142</strain>
    </source>
</reference>
<dbReference type="Proteomes" id="UP000012153">
    <property type="component" value="Unassembled WGS sequence"/>
</dbReference>
<gene>
    <name evidence="1" type="ORF">LEP1GSC186_4284</name>
</gene>
<evidence type="ECO:0000313" key="2">
    <source>
        <dbReference type="Proteomes" id="UP000012153"/>
    </source>
</evidence>
<accession>M6UH91</accession>
<organism evidence="1 2">
    <name type="scientific">Leptospira noguchii serovar Autumnalis str. ZUN142</name>
    <dbReference type="NCBI Taxonomy" id="1085540"/>
    <lineage>
        <taxon>Bacteria</taxon>
        <taxon>Pseudomonadati</taxon>
        <taxon>Spirochaetota</taxon>
        <taxon>Spirochaetia</taxon>
        <taxon>Leptospirales</taxon>
        <taxon>Leptospiraceae</taxon>
        <taxon>Leptospira</taxon>
    </lineage>
</organism>
<comment type="caution">
    <text evidence="1">The sequence shown here is derived from an EMBL/GenBank/DDBJ whole genome shotgun (WGS) entry which is preliminary data.</text>
</comment>
<dbReference type="EMBL" id="AHOP02000031">
    <property type="protein sequence ID" value="EMO40464.1"/>
    <property type="molecule type" value="Genomic_DNA"/>
</dbReference>
<protein>
    <submittedName>
        <fullName evidence="1">Uncharacterized protein</fullName>
    </submittedName>
</protein>